<feature type="transmembrane region" description="Helical" evidence="1">
    <location>
        <begin position="23"/>
        <end position="41"/>
    </location>
</feature>
<dbReference type="Proteomes" id="UP000005959">
    <property type="component" value="Unassembled WGS sequence"/>
</dbReference>
<comment type="caution">
    <text evidence="2">The sequence shown here is derived from an EMBL/GenBank/DDBJ whole genome shotgun (WGS) entry which is preliminary data.</text>
</comment>
<accession>G9Y200</accession>
<proteinExistence type="predicted"/>
<keyword evidence="1" id="KW-0472">Membrane</keyword>
<dbReference type="HOGENOM" id="CLU_3043990_0_0_6"/>
<evidence type="ECO:0000313" key="2">
    <source>
        <dbReference type="EMBL" id="EHM46745.1"/>
    </source>
</evidence>
<organism evidence="2 3">
    <name type="scientific">Hafnia alvei ATCC 51873</name>
    <dbReference type="NCBI Taxonomy" id="1002364"/>
    <lineage>
        <taxon>Bacteria</taxon>
        <taxon>Pseudomonadati</taxon>
        <taxon>Pseudomonadota</taxon>
        <taxon>Gammaproteobacteria</taxon>
        <taxon>Enterobacterales</taxon>
        <taxon>Hafniaceae</taxon>
        <taxon>Hafnia</taxon>
    </lineage>
</organism>
<name>G9Y200_HAFAL</name>
<keyword evidence="1" id="KW-0812">Transmembrane</keyword>
<dbReference type="AlphaFoldDB" id="G9Y200"/>
<sequence>MILIRFTVGDAMRLLKEIFRSRLVGYLVGLLAAIAFGFNHIEAPDEDEKLTRDK</sequence>
<dbReference type="PATRIC" id="fig|1002364.3.peg.558"/>
<protein>
    <submittedName>
        <fullName evidence="2">Uncharacterized protein</fullName>
    </submittedName>
</protein>
<dbReference type="EMBL" id="AGCI01000010">
    <property type="protein sequence ID" value="EHM46745.1"/>
    <property type="molecule type" value="Genomic_DNA"/>
</dbReference>
<gene>
    <name evidence="2" type="ORF">HMPREF0454_00612</name>
</gene>
<evidence type="ECO:0000256" key="1">
    <source>
        <dbReference type="SAM" id="Phobius"/>
    </source>
</evidence>
<reference evidence="2 3" key="1">
    <citation type="submission" date="2011-08" db="EMBL/GenBank/DDBJ databases">
        <authorList>
            <person name="Weinstock G."/>
            <person name="Sodergren E."/>
            <person name="Clifton S."/>
            <person name="Fulton L."/>
            <person name="Fulton B."/>
            <person name="Courtney L."/>
            <person name="Fronick C."/>
            <person name="Harrison M."/>
            <person name="Strong C."/>
            <person name="Farmer C."/>
            <person name="Delahaunty K."/>
            <person name="Markovic C."/>
            <person name="Hall O."/>
            <person name="Minx P."/>
            <person name="Tomlinson C."/>
            <person name="Mitreva M."/>
            <person name="Hou S."/>
            <person name="Chen J."/>
            <person name="Wollam A."/>
            <person name="Pepin K.H."/>
            <person name="Johnson M."/>
            <person name="Bhonagiri V."/>
            <person name="Zhang X."/>
            <person name="Suruliraj S."/>
            <person name="Warren W."/>
            <person name="Chinwalla A."/>
            <person name="Mardis E.R."/>
            <person name="Wilson R.K."/>
        </authorList>
    </citation>
    <scope>NUCLEOTIDE SEQUENCE [LARGE SCALE GENOMIC DNA]</scope>
    <source>
        <strain evidence="2 3">ATCC 51873</strain>
    </source>
</reference>
<evidence type="ECO:0000313" key="3">
    <source>
        <dbReference type="Proteomes" id="UP000005959"/>
    </source>
</evidence>
<keyword evidence="1" id="KW-1133">Transmembrane helix</keyword>